<dbReference type="InterPro" id="IPR005368">
    <property type="entry name" value="UPF0175"/>
</dbReference>
<reference evidence="1 2" key="1">
    <citation type="submission" date="2021-03" db="EMBL/GenBank/DDBJ databases">
        <authorList>
            <person name="Grouzdev D.S."/>
        </authorList>
    </citation>
    <scope>NUCLEOTIDE SEQUENCE [LARGE SCALE GENOMIC DNA]</scope>
    <source>
        <strain evidence="1 2">M50-1</strain>
    </source>
</reference>
<dbReference type="RefSeq" id="WP_135481448.1">
    <property type="nucleotide sequence ID" value="NZ_SIJK02000075.1"/>
</dbReference>
<sequence length="81" mass="9307">MSVVIPDSVLQAANLSEDELLQELALVLFQQQRLTLAQAARLARLDRIAFQHVLARRAIPLHYDLQDFEDDLQTLRNLEQP</sequence>
<name>A0ABS4DGJ5_9CHLR</name>
<evidence type="ECO:0000313" key="1">
    <source>
        <dbReference type="EMBL" id="MBP1468558.1"/>
    </source>
</evidence>
<protein>
    <submittedName>
        <fullName evidence="1">UPF0175 family protein</fullName>
    </submittedName>
</protein>
<dbReference type="Proteomes" id="UP001193081">
    <property type="component" value="Unassembled WGS sequence"/>
</dbReference>
<proteinExistence type="predicted"/>
<dbReference type="Pfam" id="PF03683">
    <property type="entry name" value="UPF0175"/>
    <property type="match status" value="1"/>
</dbReference>
<organism evidence="1 2">
    <name type="scientific">Candidatus Chloroploca mongolica</name>
    <dbReference type="NCBI Taxonomy" id="2528176"/>
    <lineage>
        <taxon>Bacteria</taxon>
        <taxon>Bacillati</taxon>
        <taxon>Chloroflexota</taxon>
        <taxon>Chloroflexia</taxon>
        <taxon>Chloroflexales</taxon>
        <taxon>Chloroflexineae</taxon>
        <taxon>Oscillochloridaceae</taxon>
        <taxon>Candidatus Chloroploca</taxon>
    </lineage>
</organism>
<gene>
    <name evidence="1" type="ORF">EYB53_022790</name>
</gene>
<keyword evidence="2" id="KW-1185">Reference proteome</keyword>
<accession>A0ABS4DGJ5</accession>
<comment type="caution">
    <text evidence="1">The sequence shown here is derived from an EMBL/GenBank/DDBJ whole genome shotgun (WGS) entry which is preliminary data.</text>
</comment>
<evidence type="ECO:0000313" key="2">
    <source>
        <dbReference type="Proteomes" id="UP001193081"/>
    </source>
</evidence>
<dbReference type="EMBL" id="SIJK02000075">
    <property type="protein sequence ID" value="MBP1468558.1"/>
    <property type="molecule type" value="Genomic_DNA"/>
</dbReference>